<proteinExistence type="inferred from homology"/>
<comment type="similarity">
    <text evidence="8">Belongs to the NadD family.</text>
</comment>
<dbReference type="GO" id="GO:0004515">
    <property type="term" value="F:nicotinate-nucleotide adenylyltransferase activity"/>
    <property type="evidence" value="ECO:0007669"/>
    <property type="project" value="UniProtKB-EC"/>
</dbReference>
<feature type="domain" description="Cytidyltransferase-like" evidence="9">
    <location>
        <begin position="6"/>
        <end position="166"/>
    </location>
</feature>
<gene>
    <name evidence="8" type="primary">nadD</name>
    <name evidence="10" type="ORF">KS419_16740</name>
</gene>
<keyword evidence="11" id="KW-1185">Reference proteome</keyword>
<organism evidence="10 11">
    <name type="scientific">Evansella tamaricis</name>
    <dbReference type="NCBI Taxonomy" id="2069301"/>
    <lineage>
        <taxon>Bacteria</taxon>
        <taxon>Bacillati</taxon>
        <taxon>Bacillota</taxon>
        <taxon>Bacilli</taxon>
        <taxon>Bacillales</taxon>
        <taxon>Bacillaceae</taxon>
        <taxon>Evansella</taxon>
    </lineage>
</organism>
<dbReference type="EMBL" id="JAHQCS010000134">
    <property type="protein sequence ID" value="MBU9713377.1"/>
    <property type="molecule type" value="Genomic_DNA"/>
</dbReference>
<dbReference type="Proteomes" id="UP000784880">
    <property type="component" value="Unassembled WGS sequence"/>
</dbReference>
<dbReference type="NCBIfam" id="NF000841">
    <property type="entry name" value="PRK00071.1-4"/>
    <property type="match status" value="1"/>
</dbReference>
<dbReference type="NCBIfam" id="NF000840">
    <property type="entry name" value="PRK00071.1-3"/>
    <property type="match status" value="1"/>
</dbReference>
<evidence type="ECO:0000256" key="2">
    <source>
        <dbReference type="ARBA" id="ARBA00005019"/>
    </source>
</evidence>
<dbReference type="RefSeq" id="WP_217067537.1">
    <property type="nucleotide sequence ID" value="NZ_JAHQCS010000134.1"/>
</dbReference>
<comment type="catalytic activity">
    <reaction evidence="7 8">
        <text>nicotinate beta-D-ribonucleotide + ATP + H(+) = deamido-NAD(+) + diphosphate</text>
        <dbReference type="Rhea" id="RHEA:22860"/>
        <dbReference type="ChEBI" id="CHEBI:15378"/>
        <dbReference type="ChEBI" id="CHEBI:30616"/>
        <dbReference type="ChEBI" id="CHEBI:33019"/>
        <dbReference type="ChEBI" id="CHEBI:57502"/>
        <dbReference type="ChEBI" id="CHEBI:58437"/>
        <dbReference type="EC" id="2.7.7.18"/>
    </reaction>
</comment>
<evidence type="ECO:0000256" key="5">
    <source>
        <dbReference type="ARBA" id="ARBA00022741"/>
    </source>
</evidence>
<comment type="pathway">
    <text evidence="2 8">Cofactor biosynthesis; NAD(+) biosynthesis; deamido-NAD(+) from nicotinate D-ribonucleotide: step 1/1.</text>
</comment>
<dbReference type="CDD" id="cd02165">
    <property type="entry name" value="NMNAT"/>
    <property type="match status" value="1"/>
</dbReference>
<dbReference type="InterPro" id="IPR005248">
    <property type="entry name" value="NadD/NMNAT"/>
</dbReference>
<keyword evidence="6 8" id="KW-0067">ATP-binding</keyword>
<name>A0ABS6JKM5_9BACI</name>
<evidence type="ECO:0000256" key="3">
    <source>
        <dbReference type="ARBA" id="ARBA00022679"/>
    </source>
</evidence>
<evidence type="ECO:0000313" key="10">
    <source>
        <dbReference type="EMBL" id="MBU9713377.1"/>
    </source>
</evidence>
<dbReference type="PANTHER" id="PTHR39321">
    <property type="entry name" value="NICOTINATE-NUCLEOTIDE ADENYLYLTRANSFERASE-RELATED"/>
    <property type="match status" value="1"/>
</dbReference>
<comment type="caution">
    <text evidence="10">The sequence shown here is derived from an EMBL/GenBank/DDBJ whole genome shotgun (WGS) entry which is preliminary data.</text>
</comment>
<protein>
    <recommendedName>
        <fullName evidence="8">Probable nicotinate-nucleotide adenylyltransferase</fullName>
        <ecNumber evidence="8">2.7.7.18</ecNumber>
    </recommendedName>
    <alternativeName>
        <fullName evidence="8">Deamido-NAD(+) diphosphorylase</fullName>
    </alternativeName>
    <alternativeName>
        <fullName evidence="8">Deamido-NAD(+) pyrophosphorylase</fullName>
    </alternativeName>
    <alternativeName>
        <fullName evidence="8">Nicotinate mononucleotide adenylyltransferase</fullName>
        <shortName evidence="8">NaMN adenylyltransferase</shortName>
    </alternativeName>
</protein>
<keyword evidence="4 8" id="KW-0548">Nucleotidyltransferase</keyword>
<dbReference type="EC" id="2.7.7.18" evidence="8"/>
<keyword evidence="3 8" id="KW-0808">Transferase</keyword>
<keyword evidence="8" id="KW-0662">Pyridine nucleotide biosynthesis</keyword>
<dbReference type="NCBIfam" id="TIGR00482">
    <property type="entry name" value="nicotinate (nicotinamide) nucleotide adenylyltransferase"/>
    <property type="match status" value="1"/>
</dbReference>
<comment type="function">
    <text evidence="1 8">Catalyzes the reversible adenylation of nicotinate mononucleotide (NaMN) to nicotinic acid adenine dinucleotide (NaAD).</text>
</comment>
<evidence type="ECO:0000256" key="8">
    <source>
        <dbReference type="HAMAP-Rule" id="MF_00244"/>
    </source>
</evidence>
<evidence type="ECO:0000256" key="6">
    <source>
        <dbReference type="ARBA" id="ARBA00022840"/>
    </source>
</evidence>
<evidence type="ECO:0000256" key="1">
    <source>
        <dbReference type="ARBA" id="ARBA00002324"/>
    </source>
</evidence>
<dbReference type="NCBIfam" id="TIGR00125">
    <property type="entry name" value="cyt_tran_rel"/>
    <property type="match status" value="1"/>
</dbReference>
<evidence type="ECO:0000313" key="11">
    <source>
        <dbReference type="Proteomes" id="UP000784880"/>
    </source>
</evidence>
<evidence type="ECO:0000256" key="7">
    <source>
        <dbReference type="ARBA" id="ARBA00048721"/>
    </source>
</evidence>
<dbReference type="InterPro" id="IPR004821">
    <property type="entry name" value="Cyt_trans-like"/>
</dbReference>
<evidence type="ECO:0000259" key="9">
    <source>
        <dbReference type="Pfam" id="PF01467"/>
    </source>
</evidence>
<evidence type="ECO:0000256" key="4">
    <source>
        <dbReference type="ARBA" id="ARBA00022695"/>
    </source>
</evidence>
<accession>A0ABS6JKM5</accession>
<keyword evidence="8" id="KW-0520">NAD</keyword>
<reference evidence="10 11" key="1">
    <citation type="submission" date="2021-06" db="EMBL/GenBank/DDBJ databases">
        <title>Bacillus sp. RD4P76, an endophyte from a halophyte.</title>
        <authorList>
            <person name="Sun J.-Q."/>
        </authorList>
    </citation>
    <scope>NUCLEOTIDE SEQUENCE [LARGE SCALE GENOMIC DNA]</scope>
    <source>
        <strain evidence="10 11">CGMCC 1.15917</strain>
    </source>
</reference>
<dbReference type="HAMAP" id="MF_00244">
    <property type="entry name" value="NaMN_adenylyltr"/>
    <property type="match status" value="1"/>
</dbReference>
<sequence length="192" mass="22153">MKRVGILGGTFDPPHIGHLLMAEEVRIQMSMDEIWWMPNRIPPHKEKESDTTVVDRMAMIEIMVRQHHQYKLCKIELQREGPSYTADTMAELTELHPNTEFFFIIGEDSLGTLHKWHNSEKLLSLVSFIVIRRPGIEVADRMDLPNGITIIDGATIDVSSSSIREKIREKKLNRFLLVKEVYGIIKGRGLYE</sequence>
<dbReference type="Pfam" id="PF01467">
    <property type="entry name" value="CTP_transf_like"/>
    <property type="match status" value="1"/>
</dbReference>
<dbReference type="PANTHER" id="PTHR39321:SF3">
    <property type="entry name" value="PHOSPHOPANTETHEINE ADENYLYLTRANSFERASE"/>
    <property type="match status" value="1"/>
</dbReference>
<keyword evidence="5 8" id="KW-0547">Nucleotide-binding</keyword>